<dbReference type="AlphaFoldDB" id="A0A5B7Y9W8"/>
<dbReference type="Proteomes" id="UP000304912">
    <property type="component" value="Chromosome"/>
</dbReference>
<name>A0A5B7Y9W8_9ALTE</name>
<accession>A0A5B7Y9W8</accession>
<evidence type="ECO:0000313" key="2">
    <source>
        <dbReference type="Proteomes" id="UP000304912"/>
    </source>
</evidence>
<evidence type="ECO:0000313" key="1">
    <source>
        <dbReference type="EMBL" id="QCZ92195.1"/>
    </source>
</evidence>
<gene>
    <name evidence="1" type="ORF">FBQ74_01310</name>
</gene>
<protein>
    <submittedName>
        <fullName evidence="1">Uncharacterized protein</fullName>
    </submittedName>
</protein>
<reference evidence="1 2" key="1">
    <citation type="submission" date="2019-04" db="EMBL/GenBank/DDBJ databases">
        <title>Salinimonas iocasae sp. nov., a halophilic bacterium isolated from the outer tube casing of tubeworms in Okinawa Trough.</title>
        <authorList>
            <person name="Zhang H."/>
            <person name="Wang H."/>
            <person name="Li C."/>
        </authorList>
    </citation>
    <scope>NUCLEOTIDE SEQUENCE [LARGE SCALE GENOMIC DNA]</scope>
    <source>
        <strain evidence="1 2">KX18D6</strain>
    </source>
</reference>
<keyword evidence="2" id="KW-1185">Reference proteome</keyword>
<organism evidence="1 2">
    <name type="scientific">Salinimonas iocasae</name>
    <dbReference type="NCBI Taxonomy" id="2572577"/>
    <lineage>
        <taxon>Bacteria</taxon>
        <taxon>Pseudomonadati</taxon>
        <taxon>Pseudomonadota</taxon>
        <taxon>Gammaproteobacteria</taxon>
        <taxon>Alteromonadales</taxon>
        <taxon>Alteromonadaceae</taxon>
        <taxon>Alteromonas/Salinimonas group</taxon>
        <taxon>Salinimonas</taxon>
    </lineage>
</organism>
<dbReference type="OrthoDB" id="6386276at2"/>
<dbReference type="KEGG" id="salk:FBQ74_01310"/>
<proteinExistence type="predicted"/>
<sequence length="142" mass="16655">MNFRFLLLIMLSLPVASDELELVFRESHFLGQYRHEIYINTGQYIYIDDHFKLDSDSKWVPKTPTLKTKFLNTDEQADLINQLTKLGVNNWKSEYPENDIALICDGLSFTFYLKSDKLNVYSSGGCRFPLNYEKVRQTLENL</sequence>
<dbReference type="EMBL" id="CP039852">
    <property type="protein sequence ID" value="QCZ92195.1"/>
    <property type="molecule type" value="Genomic_DNA"/>
</dbReference>